<dbReference type="InterPro" id="IPR053812">
    <property type="entry name" value="HTH_Sigma70_ECF-like"/>
</dbReference>
<reference evidence="8 9" key="1">
    <citation type="submission" date="2019-02" db="EMBL/GenBank/DDBJ databases">
        <title>Deep-cultivation of Planctomycetes and their phenomic and genomic characterization uncovers novel biology.</title>
        <authorList>
            <person name="Wiegand S."/>
            <person name="Jogler M."/>
            <person name="Boedeker C."/>
            <person name="Pinto D."/>
            <person name="Vollmers J."/>
            <person name="Rivas-Marin E."/>
            <person name="Kohn T."/>
            <person name="Peeters S.H."/>
            <person name="Heuer A."/>
            <person name="Rast P."/>
            <person name="Oberbeckmann S."/>
            <person name="Bunk B."/>
            <person name="Jeske O."/>
            <person name="Meyerdierks A."/>
            <person name="Storesund J.E."/>
            <person name="Kallscheuer N."/>
            <person name="Luecker S."/>
            <person name="Lage O.M."/>
            <person name="Pohl T."/>
            <person name="Merkel B.J."/>
            <person name="Hornburger P."/>
            <person name="Mueller R.-W."/>
            <person name="Bruemmer F."/>
            <person name="Labrenz M."/>
            <person name="Spormann A.M."/>
            <person name="Op den Camp H."/>
            <person name="Overmann J."/>
            <person name="Amann R."/>
            <person name="Jetten M.S.M."/>
            <person name="Mascher T."/>
            <person name="Medema M.H."/>
            <person name="Devos D.P."/>
            <person name="Kaster A.-K."/>
            <person name="Ovreas L."/>
            <person name="Rohde M."/>
            <person name="Galperin M.Y."/>
            <person name="Jogler C."/>
        </authorList>
    </citation>
    <scope>NUCLEOTIDE SEQUENCE [LARGE SCALE GENOMIC DNA]</scope>
    <source>
        <strain evidence="8 9">Pan189</strain>
    </source>
</reference>
<dbReference type="InterPro" id="IPR036388">
    <property type="entry name" value="WH-like_DNA-bd_sf"/>
</dbReference>
<dbReference type="Proteomes" id="UP000317318">
    <property type="component" value="Chromosome"/>
</dbReference>
<feature type="compositionally biased region" description="Basic and acidic residues" evidence="6">
    <location>
        <begin position="118"/>
        <end position="135"/>
    </location>
</feature>
<dbReference type="GO" id="GO:0016987">
    <property type="term" value="F:sigma factor activity"/>
    <property type="evidence" value="ECO:0007669"/>
    <property type="project" value="UniProtKB-KW"/>
</dbReference>
<feature type="region of interest" description="Disordered" evidence="6">
    <location>
        <begin position="103"/>
        <end position="135"/>
    </location>
</feature>
<dbReference type="Gene3D" id="1.10.1740.10">
    <property type="match status" value="1"/>
</dbReference>
<organism evidence="8 9">
    <name type="scientific">Stratiformator vulcanicus</name>
    <dbReference type="NCBI Taxonomy" id="2527980"/>
    <lineage>
        <taxon>Bacteria</taxon>
        <taxon>Pseudomonadati</taxon>
        <taxon>Planctomycetota</taxon>
        <taxon>Planctomycetia</taxon>
        <taxon>Planctomycetales</taxon>
        <taxon>Planctomycetaceae</taxon>
        <taxon>Stratiformator</taxon>
    </lineage>
</organism>
<evidence type="ECO:0000256" key="5">
    <source>
        <dbReference type="ARBA" id="ARBA00023163"/>
    </source>
</evidence>
<evidence type="ECO:0000259" key="7">
    <source>
        <dbReference type="Pfam" id="PF07638"/>
    </source>
</evidence>
<dbReference type="GO" id="GO:0003677">
    <property type="term" value="F:DNA binding"/>
    <property type="evidence" value="ECO:0007669"/>
    <property type="project" value="UniProtKB-KW"/>
</dbReference>
<dbReference type="Gene3D" id="1.10.10.10">
    <property type="entry name" value="Winged helix-like DNA-binding domain superfamily/Winged helix DNA-binding domain"/>
    <property type="match status" value="1"/>
</dbReference>
<dbReference type="PANTHER" id="PTHR43133">
    <property type="entry name" value="RNA POLYMERASE ECF-TYPE SIGMA FACTO"/>
    <property type="match status" value="1"/>
</dbReference>
<evidence type="ECO:0000256" key="1">
    <source>
        <dbReference type="ARBA" id="ARBA00010641"/>
    </source>
</evidence>
<evidence type="ECO:0000256" key="4">
    <source>
        <dbReference type="ARBA" id="ARBA00023125"/>
    </source>
</evidence>
<dbReference type="InterPro" id="IPR013325">
    <property type="entry name" value="RNA_pol_sigma_r2"/>
</dbReference>
<sequence>MEAESQEIESLLAESRRGEPGADDKLFRLCERRLMAIVRRVKLSYDRLDRWEQTEDVFQEVAIKLFEEVRSRDYVDARHFYRSAALIVRRTMIDMARHHFGPEGAARQHQTQAAGRGGDSESRLPYEGGSETHRPDTLAEWSDFHQLVEGLDDDSREMFDLLYYHGLTQEEAATVLDASARTVRRRWRAAKLELAGRLAPEQPGKPK</sequence>
<evidence type="ECO:0000256" key="6">
    <source>
        <dbReference type="SAM" id="MobiDB-lite"/>
    </source>
</evidence>
<dbReference type="InterPro" id="IPR014284">
    <property type="entry name" value="RNA_pol_sigma-70_dom"/>
</dbReference>
<keyword evidence="4" id="KW-0238">DNA-binding</keyword>
<gene>
    <name evidence="8" type="ORF">Pan189_31280</name>
</gene>
<dbReference type="GO" id="GO:0006352">
    <property type="term" value="P:DNA-templated transcription initiation"/>
    <property type="evidence" value="ECO:0007669"/>
    <property type="project" value="InterPro"/>
</dbReference>
<dbReference type="Pfam" id="PF07638">
    <property type="entry name" value="Sigma70_ECF"/>
    <property type="match status" value="1"/>
</dbReference>
<dbReference type="EMBL" id="CP036268">
    <property type="protein sequence ID" value="QDT38731.1"/>
    <property type="molecule type" value="Genomic_DNA"/>
</dbReference>
<dbReference type="PANTHER" id="PTHR43133:SF8">
    <property type="entry name" value="RNA POLYMERASE SIGMA FACTOR HI_1459-RELATED"/>
    <property type="match status" value="1"/>
</dbReference>
<keyword evidence="2" id="KW-0805">Transcription regulation</keyword>
<dbReference type="SUPFAM" id="SSF88946">
    <property type="entry name" value="Sigma2 domain of RNA polymerase sigma factors"/>
    <property type="match status" value="1"/>
</dbReference>
<dbReference type="SUPFAM" id="SSF88659">
    <property type="entry name" value="Sigma3 and sigma4 domains of RNA polymerase sigma factors"/>
    <property type="match status" value="1"/>
</dbReference>
<evidence type="ECO:0000313" key="8">
    <source>
        <dbReference type="EMBL" id="QDT38731.1"/>
    </source>
</evidence>
<accession>A0A517R4D8</accession>
<name>A0A517R4D8_9PLAN</name>
<dbReference type="RefSeq" id="WP_310820555.1">
    <property type="nucleotide sequence ID" value="NZ_CP036268.1"/>
</dbReference>
<proteinExistence type="inferred from homology"/>
<dbReference type="AlphaFoldDB" id="A0A517R4D8"/>
<dbReference type="KEGG" id="svp:Pan189_31280"/>
<keyword evidence="3" id="KW-0731">Sigma factor</keyword>
<evidence type="ECO:0000256" key="2">
    <source>
        <dbReference type="ARBA" id="ARBA00023015"/>
    </source>
</evidence>
<keyword evidence="9" id="KW-1185">Reference proteome</keyword>
<dbReference type="NCBIfam" id="TIGR02937">
    <property type="entry name" value="sigma70-ECF"/>
    <property type="match status" value="1"/>
</dbReference>
<evidence type="ECO:0000313" key="9">
    <source>
        <dbReference type="Proteomes" id="UP000317318"/>
    </source>
</evidence>
<evidence type="ECO:0000256" key="3">
    <source>
        <dbReference type="ARBA" id="ARBA00023082"/>
    </source>
</evidence>
<feature type="domain" description="RNA polymerase sigma-70 ECF-like HTH" evidence="7">
    <location>
        <begin position="6"/>
        <end position="192"/>
    </location>
</feature>
<protein>
    <submittedName>
        <fullName evidence="8">RNA polymerase sigma factor</fullName>
    </submittedName>
</protein>
<comment type="similarity">
    <text evidence="1">Belongs to the sigma-70 factor family. ECF subfamily.</text>
</comment>
<dbReference type="InterPro" id="IPR013324">
    <property type="entry name" value="RNA_pol_sigma_r3/r4-like"/>
</dbReference>
<keyword evidence="5" id="KW-0804">Transcription</keyword>
<dbReference type="InterPro" id="IPR039425">
    <property type="entry name" value="RNA_pol_sigma-70-like"/>
</dbReference>